<sequence>DRQPERSAPAPAAQRPAPTEEPAAAPAAAAPAGAMDAAGLRRVWPEVMSAVREVNKPTHALLQNATVAAVEGTTVTLAMPTAPLARQLSQPNRASHVTAALGRVLSGEWAVRATDATGQAAGGSAPESDRGRAPQQSSPQAPPSRGTPAPPRGQQSRPSAPSSDGGRPPGDGGAPGGRPQFQRPSAAR</sequence>
<comment type="caution">
    <text evidence="2">The sequence shown here is derived from an EMBL/GenBank/DDBJ whole genome shotgun (WGS) entry which is preliminary data.</text>
</comment>
<dbReference type="Proteomes" id="UP001595947">
    <property type="component" value="Unassembled WGS sequence"/>
</dbReference>
<feature type="region of interest" description="Disordered" evidence="1">
    <location>
        <begin position="115"/>
        <end position="188"/>
    </location>
</feature>
<proteinExistence type="predicted"/>
<feature type="compositionally biased region" description="Low complexity" evidence="1">
    <location>
        <begin position="8"/>
        <end position="35"/>
    </location>
</feature>
<feature type="compositionally biased region" description="Gly residues" evidence="1">
    <location>
        <begin position="167"/>
        <end position="176"/>
    </location>
</feature>
<evidence type="ECO:0000313" key="2">
    <source>
        <dbReference type="EMBL" id="MFC5066376.1"/>
    </source>
</evidence>
<accession>A0ABV9YUP7</accession>
<organism evidence="2 3">
    <name type="scientific">Actinomycetospora atypica</name>
    <dbReference type="NCBI Taxonomy" id="1290095"/>
    <lineage>
        <taxon>Bacteria</taxon>
        <taxon>Bacillati</taxon>
        <taxon>Actinomycetota</taxon>
        <taxon>Actinomycetes</taxon>
        <taxon>Pseudonocardiales</taxon>
        <taxon>Pseudonocardiaceae</taxon>
        <taxon>Actinomycetospora</taxon>
    </lineage>
</organism>
<evidence type="ECO:0000313" key="3">
    <source>
        <dbReference type="Proteomes" id="UP001595947"/>
    </source>
</evidence>
<keyword evidence="3" id="KW-1185">Reference proteome</keyword>
<feature type="region of interest" description="Disordered" evidence="1">
    <location>
        <begin position="1"/>
        <end position="35"/>
    </location>
</feature>
<name>A0ABV9YUP7_9PSEU</name>
<feature type="non-terminal residue" evidence="2">
    <location>
        <position position="188"/>
    </location>
</feature>
<gene>
    <name evidence="2" type="ORF">ACFPBZ_29525</name>
</gene>
<protein>
    <submittedName>
        <fullName evidence="2">DNA polymerase III subunit gamma/tau</fullName>
    </submittedName>
</protein>
<feature type="non-terminal residue" evidence="2">
    <location>
        <position position="1"/>
    </location>
</feature>
<dbReference type="EMBL" id="JBHSIV010000108">
    <property type="protein sequence ID" value="MFC5066376.1"/>
    <property type="molecule type" value="Genomic_DNA"/>
</dbReference>
<feature type="compositionally biased region" description="Low complexity" evidence="1">
    <location>
        <begin position="156"/>
        <end position="166"/>
    </location>
</feature>
<reference evidence="3" key="1">
    <citation type="journal article" date="2019" name="Int. J. Syst. Evol. Microbiol.">
        <title>The Global Catalogue of Microorganisms (GCM) 10K type strain sequencing project: providing services to taxonomists for standard genome sequencing and annotation.</title>
        <authorList>
            <consortium name="The Broad Institute Genomics Platform"/>
            <consortium name="The Broad Institute Genome Sequencing Center for Infectious Disease"/>
            <person name="Wu L."/>
            <person name="Ma J."/>
        </authorList>
    </citation>
    <scope>NUCLEOTIDE SEQUENCE [LARGE SCALE GENOMIC DNA]</scope>
    <source>
        <strain evidence="3">CGMCC 4.7093</strain>
    </source>
</reference>
<evidence type="ECO:0000256" key="1">
    <source>
        <dbReference type="SAM" id="MobiDB-lite"/>
    </source>
</evidence>